<dbReference type="STRING" id="1678841.TBC1_11302"/>
<dbReference type="NCBIfam" id="TIGR04183">
    <property type="entry name" value="Por_Secre_tail"/>
    <property type="match status" value="1"/>
</dbReference>
<reference evidence="2" key="1">
    <citation type="journal article" date="2015" name="Genome Announc.">
        <title>Draft Genome Sequence of Bacteroidales Strain TBC1, a Novel Isolate from a Methanogenic Wastewater Treatment System.</title>
        <authorList>
            <person name="Tourlousse D.M."/>
            <person name="Matsuura N."/>
            <person name="Sun L."/>
            <person name="Toyonaga M."/>
            <person name="Kuroda K."/>
            <person name="Ohashi A."/>
            <person name="Cruz R."/>
            <person name="Yamaguchi T."/>
            <person name="Sekiguchi Y."/>
        </authorList>
    </citation>
    <scope>NUCLEOTIDE SEQUENCE [LARGE SCALE GENOMIC DNA]</scope>
    <source>
        <strain evidence="2">TBC1</strain>
    </source>
</reference>
<proteinExistence type="predicted"/>
<keyword evidence="1" id="KW-0732">Signal</keyword>
<feature type="signal peptide" evidence="1">
    <location>
        <begin position="1"/>
        <end position="18"/>
    </location>
</feature>
<evidence type="ECO:0000313" key="2">
    <source>
        <dbReference type="EMBL" id="GAP42173.1"/>
    </source>
</evidence>
<dbReference type="EMBL" id="DF968182">
    <property type="protein sequence ID" value="GAP42173.1"/>
    <property type="molecule type" value="Genomic_DNA"/>
</dbReference>
<evidence type="ECO:0000256" key="1">
    <source>
        <dbReference type="SAM" id="SignalP"/>
    </source>
</evidence>
<protein>
    <submittedName>
        <fullName evidence="2">Protein containing Por secretion system C-terminal sorting domain</fullName>
    </submittedName>
</protein>
<dbReference type="AlphaFoldDB" id="A0A0S7BPT9"/>
<organism evidence="2">
    <name type="scientific">Lentimicrobium saccharophilum</name>
    <dbReference type="NCBI Taxonomy" id="1678841"/>
    <lineage>
        <taxon>Bacteria</taxon>
        <taxon>Pseudomonadati</taxon>
        <taxon>Bacteroidota</taxon>
        <taxon>Bacteroidia</taxon>
        <taxon>Bacteroidales</taxon>
        <taxon>Lentimicrobiaceae</taxon>
        <taxon>Lentimicrobium</taxon>
    </lineage>
</organism>
<evidence type="ECO:0000313" key="3">
    <source>
        <dbReference type="Proteomes" id="UP000053091"/>
    </source>
</evidence>
<dbReference type="OrthoDB" id="9757809at2"/>
<dbReference type="Proteomes" id="UP000053091">
    <property type="component" value="Unassembled WGS sequence"/>
</dbReference>
<dbReference type="InterPro" id="IPR026444">
    <property type="entry name" value="Secre_tail"/>
</dbReference>
<dbReference type="SUPFAM" id="SSF50998">
    <property type="entry name" value="Quinoprotein alcohol dehydrogenase-like"/>
    <property type="match status" value="1"/>
</dbReference>
<name>A0A0S7BPT9_9BACT</name>
<accession>A0A0S7BPT9</accession>
<gene>
    <name evidence="2" type="ORF">TBC1_11302</name>
</gene>
<feature type="chain" id="PRO_5006633102" evidence="1">
    <location>
        <begin position="19"/>
        <end position="462"/>
    </location>
</feature>
<sequence length="462" mass="52095">MKKFITLLLCMVSFGAFSQNFIKSFSFFGNAEAARVDLEETGYRMIGSGRDIIGDFVFVLHLDFFGDTIKTRKMYFDFQFFHGLYPCLEITDHVDNHYIVVSRSSDSALIVKYSPEWQELRRKSIPTFGTFQTYAITHTADNHLVLVCGNDLLKLDTDFNIIWHKQYGGETNGTESESKPYSVIESDGGDLFVYSLDYLLVFHFDYPPTFPYLRIFNTDGILRDSIATSPRYECLPYEDRYICVGSYLNFSNVPVTGNYLMHHDLNGAQVLVKKLAYVDSSCIVQRPVQNHEGNLIFFGANCADFNRNIYMHAASIEGDSLWTRQFPFPDYDKSWVTDIKVAPDGGYLFSTYHEANDNRVFPGLIKTDAMGNISSLGFEESVINEKVRVYPNPAAGFVVFELDQPSPGGTITITDITGRTVAEIPANSVKVVWEPAGAKPGVYFYRLREPSGTTGGKLLIAP</sequence>
<dbReference type="RefSeq" id="WP_062037463.1">
    <property type="nucleotide sequence ID" value="NZ_DF968182.1"/>
</dbReference>
<dbReference type="InterPro" id="IPR011047">
    <property type="entry name" value="Quinoprotein_ADH-like_sf"/>
</dbReference>
<keyword evidence="3" id="KW-1185">Reference proteome</keyword>